<sequence length="143" mass="14702">MPHFFHTTSAAFTAAAGCGVLASAGTAVRDPARTAAPHSTAALLLIRSPRTERAADRGLAILAASSRKVPPKERILTVLDPIGSGEALERSQMGVRGTGSGSAGGAGPDGRVRRGIPQRRGAVPHFRVISVRLLCDSRASVSV</sequence>
<feature type="region of interest" description="Disordered" evidence="1">
    <location>
        <begin position="87"/>
        <end position="118"/>
    </location>
</feature>
<evidence type="ECO:0000256" key="1">
    <source>
        <dbReference type="SAM" id="MobiDB-lite"/>
    </source>
</evidence>
<accession>A0ABN1T015</accession>
<reference evidence="2 3" key="1">
    <citation type="journal article" date="2019" name="Int. J. Syst. Evol. Microbiol.">
        <title>The Global Catalogue of Microorganisms (GCM) 10K type strain sequencing project: providing services to taxonomists for standard genome sequencing and annotation.</title>
        <authorList>
            <consortium name="The Broad Institute Genomics Platform"/>
            <consortium name="The Broad Institute Genome Sequencing Center for Infectious Disease"/>
            <person name="Wu L."/>
            <person name="Ma J."/>
        </authorList>
    </citation>
    <scope>NUCLEOTIDE SEQUENCE [LARGE SCALE GENOMIC DNA]</scope>
    <source>
        <strain evidence="2 3">JCM 11269</strain>
    </source>
</reference>
<dbReference type="EMBL" id="BAAAHU010000025">
    <property type="protein sequence ID" value="GAA1010338.1"/>
    <property type="molecule type" value="Genomic_DNA"/>
</dbReference>
<comment type="caution">
    <text evidence="2">The sequence shown here is derived from an EMBL/GenBank/DDBJ whole genome shotgun (WGS) entry which is preliminary data.</text>
</comment>
<feature type="compositionally biased region" description="Gly residues" evidence="1">
    <location>
        <begin position="96"/>
        <end position="108"/>
    </location>
</feature>
<proteinExistence type="predicted"/>
<evidence type="ECO:0000313" key="2">
    <source>
        <dbReference type="EMBL" id="GAA1010338.1"/>
    </source>
</evidence>
<organism evidence="2 3">
    <name type="scientific">Streptomyces thermogriseus</name>
    <dbReference type="NCBI Taxonomy" id="75292"/>
    <lineage>
        <taxon>Bacteria</taxon>
        <taxon>Bacillati</taxon>
        <taxon>Actinomycetota</taxon>
        <taxon>Actinomycetes</taxon>
        <taxon>Kitasatosporales</taxon>
        <taxon>Streptomycetaceae</taxon>
        <taxon>Streptomyces</taxon>
    </lineage>
</organism>
<name>A0ABN1T015_9ACTN</name>
<protein>
    <recommendedName>
        <fullName evidence="4">Secreted protein</fullName>
    </recommendedName>
</protein>
<evidence type="ECO:0000313" key="3">
    <source>
        <dbReference type="Proteomes" id="UP001501072"/>
    </source>
</evidence>
<dbReference type="Proteomes" id="UP001501072">
    <property type="component" value="Unassembled WGS sequence"/>
</dbReference>
<evidence type="ECO:0008006" key="4">
    <source>
        <dbReference type="Google" id="ProtNLM"/>
    </source>
</evidence>
<gene>
    <name evidence="2" type="ORF">GCM10009564_28110</name>
</gene>
<keyword evidence="3" id="KW-1185">Reference proteome</keyword>